<gene>
    <name evidence="1" type="ORF">PHPALM_20178</name>
</gene>
<evidence type="ECO:0000313" key="1">
    <source>
        <dbReference type="EMBL" id="POM64316.1"/>
    </source>
</evidence>
<dbReference type="Proteomes" id="UP000237271">
    <property type="component" value="Unassembled WGS sequence"/>
</dbReference>
<dbReference type="OrthoDB" id="90494at2759"/>
<comment type="caution">
    <text evidence="1">The sequence shown here is derived from an EMBL/GenBank/DDBJ whole genome shotgun (WGS) entry which is preliminary data.</text>
</comment>
<protein>
    <submittedName>
        <fullName evidence="1">Uncharacterized protein</fullName>
    </submittedName>
</protein>
<evidence type="ECO:0000313" key="2">
    <source>
        <dbReference type="Proteomes" id="UP000237271"/>
    </source>
</evidence>
<dbReference type="AlphaFoldDB" id="A0A2P4XFJ6"/>
<organism evidence="1 2">
    <name type="scientific">Phytophthora palmivora</name>
    <dbReference type="NCBI Taxonomy" id="4796"/>
    <lineage>
        <taxon>Eukaryota</taxon>
        <taxon>Sar</taxon>
        <taxon>Stramenopiles</taxon>
        <taxon>Oomycota</taxon>
        <taxon>Peronosporomycetes</taxon>
        <taxon>Peronosporales</taxon>
        <taxon>Peronosporaceae</taxon>
        <taxon>Phytophthora</taxon>
    </lineage>
</organism>
<keyword evidence="2" id="KW-1185">Reference proteome</keyword>
<name>A0A2P4XFJ6_9STRA</name>
<accession>A0A2P4XFJ6</accession>
<reference evidence="1 2" key="1">
    <citation type="journal article" date="2017" name="Genome Biol. Evol.">
        <title>Phytophthora megakarya and P. palmivora, closely related causal agents of cacao black pod rot, underwent increases in genome sizes and gene numbers by different mechanisms.</title>
        <authorList>
            <person name="Ali S.S."/>
            <person name="Shao J."/>
            <person name="Lary D.J."/>
            <person name="Kronmiller B."/>
            <person name="Shen D."/>
            <person name="Strem M.D."/>
            <person name="Amoako-Attah I."/>
            <person name="Akrofi A.Y."/>
            <person name="Begoude B.A."/>
            <person name="Ten Hoopen G.M."/>
            <person name="Coulibaly K."/>
            <person name="Kebe B.I."/>
            <person name="Melnick R.L."/>
            <person name="Guiltinan M.J."/>
            <person name="Tyler B.M."/>
            <person name="Meinhardt L.W."/>
            <person name="Bailey B.A."/>
        </authorList>
    </citation>
    <scope>NUCLEOTIDE SEQUENCE [LARGE SCALE GENOMIC DNA]</scope>
    <source>
        <strain evidence="2">sbr112.9</strain>
    </source>
</reference>
<sequence length="252" mass="28559">MSAKVQVKTKEQVKGLGRFVEATEKAFAILETTAAHKAYTVVLHCCSQVTTKLLDLIRSDGKVEEATACLYRDTTVRMGVLLSEKRAVEKLELKSTIKAMNQLGQLIKASCTKDGVPTALSDPALQCTWLDLKHFIDSHRDDALLRMHEYVIAFQQQNKQGSLVKLLGDFLDEMISYRKRKAPGPLRSEENWNIFAEVGEVLADWIGSTTVLNVKESKRMRSMFHELKIFDATFPDRVPPYLFHLGQHPDYM</sequence>
<dbReference type="EMBL" id="NCKW01011133">
    <property type="protein sequence ID" value="POM64316.1"/>
    <property type="molecule type" value="Genomic_DNA"/>
</dbReference>
<proteinExistence type="predicted"/>